<dbReference type="PANTHER" id="PTHR15046">
    <property type="entry name" value="GLYCO_TRANS_2-LIKE DOMAIN-CONTAINING PROTEIN"/>
    <property type="match status" value="1"/>
</dbReference>
<dbReference type="InterPro" id="IPR029044">
    <property type="entry name" value="Nucleotide-diphossugar_trans"/>
</dbReference>
<dbReference type="Proteomes" id="UP001228049">
    <property type="component" value="Unassembled WGS sequence"/>
</dbReference>
<dbReference type="PANTHER" id="PTHR15046:SF2">
    <property type="entry name" value="BETA-1,4 N-ACETYLGALACTOSAMINYLTRANSFERASE 2"/>
    <property type="match status" value="1"/>
</dbReference>
<keyword evidence="3" id="KW-1185">Reference proteome</keyword>
<dbReference type="InterPro" id="IPR001173">
    <property type="entry name" value="Glyco_trans_2-like"/>
</dbReference>
<comment type="caution">
    <text evidence="2">The sequence shown here is derived from an EMBL/GenBank/DDBJ whole genome shotgun (WGS) entry which is preliminary data.</text>
</comment>
<dbReference type="SUPFAM" id="SSF53448">
    <property type="entry name" value="Nucleotide-diphospho-sugar transferases"/>
    <property type="match status" value="1"/>
</dbReference>
<dbReference type="GO" id="GO:0008376">
    <property type="term" value="F:acetylgalactosaminyltransferase activity"/>
    <property type="evidence" value="ECO:0007669"/>
    <property type="project" value="TreeGrafter"/>
</dbReference>
<reference evidence="2" key="1">
    <citation type="submission" date="2023-04" db="EMBL/GenBank/DDBJ databases">
        <title>Chromosome-level genome of Chaenocephalus aceratus.</title>
        <authorList>
            <person name="Park H."/>
        </authorList>
    </citation>
    <scope>NUCLEOTIDE SEQUENCE</scope>
    <source>
        <strain evidence="2">DE</strain>
        <tissue evidence="2">Muscle</tissue>
    </source>
</reference>
<evidence type="ECO:0000313" key="3">
    <source>
        <dbReference type="Proteomes" id="UP001228049"/>
    </source>
</evidence>
<organism evidence="2 3">
    <name type="scientific">Dissostichus eleginoides</name>
    <name type="common">Patagonian toothfish</name>
    <name type="synonym">Dissostichus amissus</name>
    <dbReference type="NCBI Taxonomy" id="100907"/>
    <lineage>
        <taxon>Eukaryota</taxon>
        <taxon>Metazoa</taxon>
        <taxon>Chordata</taxon>
        <taxon>Craniata</taxon>
        <taxon>Vertebrata</taxon>
        <taxon>Euteleostomi</taxon>
        <taxon>Actinopterygii</taxon>
        <taxon>Neopterygii</taxon>
        <taxon>Teleostei</taxon>
        <taxon>Neoteleostei</taxon>
        <taxon>Acanthomorphata</taxon>
        <taxon>Eupercaria</taxon>
        <taxon>Perciformes</taxon>
        <taxon>Notothenioidei</taxon>
        <taxon>Nototheniidae</taxon>
        <taxon>Dissostichus</taxon>
    </lineage>
</organism>
<dbReference type="EMBL" id="JASDAP010000001">
    <property type="protein sequence ID" value="KAK1906254.1"/>
    <property type="molecule type" value="Genomic_DNA"/>
</dbReference>
<evidence type="ECO:0000259" key="1">
    <source>
        <dbReference type="Pfam" id="PF00535"/>
    </source>
</evidence>
<accession>A0AAD9CVD5</accession>
<feature type="domain" description="Glycosyltransferase 2-like" evidence="1">
    <location>
        <begin position="318"/>
        <end position="435"/>
    </location>
</feature>
<protein>
    <submittedName>
        <fullName evidence="2">Beta-14 N-acetylgalactosaminyltransferase 1</fullName>
    </submittedName>
</protein>
<gene>
    <name evidence="2" type="ORF">KUDE01_008655</name>
</gene>
<evidence type="ECO:0000313" key="2">
    <source>
        <dbReference type="EMBL" id="KAK1906254.1"/>
    </source>
</evidence>
<dbReference type="Gene3D" id="3.90.550.10">
    <property type="entry name" value="Spore Coat Polysaccharide Biosynthesis Protein SpsA, Chain A"/>
    <property type="match status" value="1"/>
</dbReference>
<name>A0AAD9CVD5_DISEL</name>
<dbReference type="CDD" id="cd00761">
    <property type="entry name" value="Glyco_tranf_GTA_type"/>
    <property type="match status" value="1"/>
</dbReference>
<proteinExistence type="predicted"/>
<dbReference type="AlphaFoldDB" id="A0AAD9CVD5"/>
<sequence>MKTYFISEIGTERPTFLHYQHKNLESSSFTANASHVQLGHRRSGWQRLIKQVLLTKPGGSDELKEYEEKGTISPATRKVMVNILVADMVQSEGRIPQRLTKEKYALRIVTRFPRSKIHMGRQDILLPPRHLPPPGPCKCAKSAIILKNSLFDAEEVEQRRHKEFQQHKARTESVLSTRLYAPSNSPLQYPIQGFKVRPMTSTFIPGLALHARQRSNYTVFLEVSKGVLKTVIPAGGAQVHGNGESRLMMESSSLETLNELLAYVSYTSTVYHIHTGDLASFQFEDHEGVFPITIKQPQPPVLYDMGTDINSQVTITTKTFLRYRELNRLLKSIRQFYKDIEVIIADDSFVTKKITGNHTKHFIMPPGKGWFAGRNLAASQVTTKYFLWVDDDFQFTKWTNIEEMVKIMEANPELDVLGGKVKRSQFDFSLRYEEGDEMEGGCLNRTFKSRFQSLPGYPQCSVVSGVVNFFLARTDAAKRVRFDPQLKRIGHSEFFIDGLGSLMVATCGHVSIGHQRATNRKDTQKYRWFRHSGRRNQHSKLRHLFFKNNLKCLN</sequence>
<dbReference type="GO" id="GO:0019276">
    <property type="term" value="P:UDP-N-acetylgalactosamine metabolic process"/>
    <property type="evidence" value="ECO:0007669"/>
    <property type="project" value="TreeGrafter"/>
</dbReference>
<dbReference type="GO" id="GO:0006047">
    <property type="term" value="P:UDP-N-acetylglucosamine metabolic process"/>
    <property type="evidence" value="ECO:0007669"/>
    <property type="project" value="TreeGrafter"/>
</dbReference>
<dbReference type="Pfam" id="PF00535">
    <property type="entry name" value="Glycos_transf_2"/>
    <property type="match status" value="1"/>
</dbReference>